<evidence type="ECO:0000256" key="3">
    <source>
        <dbReference type="ARBA" id="ARBA00022801"/>
    </source>
</evidence>
<dbReference type="PANTHER" id="PTHR45704">
    <property type="entry name" value="RAS-LIKE FAMILY MEMBER 11"/>
    <property type="match status" value="1"/>
</dbReference>
<evidence type="ECO:0000256" key="4">
    <source>
        <dbReference type="ARBA" id="ARBA00048098"/>
    </source>
</evidence>
<evidence type="ECO:0000256" key="2">
    <source>
        <dbReference type="ARBA" id="ARBA00011984"/>
    </source>
</evidence>
<dbReference type="SMART" id="SM00174">
    <property type="entry name" value="RHO"/>
    <property type="match status" value="1"/>
</dbReference>
<dbReference type="PROSITE" id="PS51419">
    <property type="entry name" value="RAB"/>
    <property type="match status" value="1"/>
</dbReference>
<reference evidence="5" key="1">
    <citation type="submission" date="2021-01" db="UniProtKB">
        <authorList>
            <consortium name="EnsemblMetazoa"/>
        </authorList>
    </citation>
    <scope>IDENTIFICATION</scope>
</reference>
<protein>
    <recommendedName>
        <fullName evidence="2">small monomeric GTPase</fullName>
        <ecNumber evidence="2">3.6.5.2</ecNumber>
    </recommendedName>
</protein>
<keyword evidence="6" id="KW-1185">Reference proteome</keyword>
<dbReference type="SMART" id="SM00175">
    <property type="entry name" value="RAB"/>
    <property type="match status" value="1"/>
</dbReference>
<sequence>MVDLIDGHKLQSMPPLLEKIRGRLSSRAKSVRVVVLGSHGVGKTALLIRCLTDQFFNNYVPGKEMAYKHQMVVGTKKINFDICDSNGKNNAMISYADAVLLVFSVTDKSSFENAKLLVEKVRSLNVNNIPILVVANKIDQCKKRTVTKDDIDSFSRSLDVLVLERSAAIPTEDIASLFIEMYKLIQASKKQRRDSDPTINDPTSKFNLTSIRRLSTSLDENDFIKLVM</sequence>
<dbReference type="GeneID" id="136806728"/>
<dbReference type="AlphaFoldDB" id="A0A7M5X816"/>
<evidence type="ECO:0000313" key="6">
    <source>
        <dbReference type="Proteomes" id="UP000594262"/>
    </source>
</evidence>
<dbReference type="GO" id="GO:0005525">
    <property type="term" value="F:GTP binding"/>
    <property type="evidence" value="ECO:0007669"/>
    <property type="project" value="InterPro"/>
</dbReference>
<dbReference type="EnsemblMetazoa" id="CLYHEMT019228.1">
    <property type="protein sequence ID" value="CLYHEMP019228.1"/>
    <property type="gene ID" value="CLYHEMG019228"/>
</dbReference>
<comment type="similarity">
    <text evidence="1">Belongs to the small GTPase superfamily. Ras family.</text>
</comment>
<dbReference type="RefSeq" id="XP_066919419.1">
    <property type="nucleotide sequence ID" value="XM_067063318.1"/>
</dbReference>
<proteinExistence type="inferred from homology"/>
<dbReference type="SMART" id="SM00173">
    <property type="entry name" value="RAS"/>
    <property type="match status" value="1"/>
</dbReference>
<accession>A0A7M5X816</accession>
<dbReference type="InterPro" id="IPR005225">
    <property type="entry name" value="Small_GTP-bd"/>
</dbReference>
<dbReference type="Gene3D" id="3.40.50.300">
    <property type="entry name" value="P-loop containing nucleotide triphosphate hydrolases"/>
    <property type="match status" value="1"/>
</dbReference>
<dbReference type="Pfam" id="PF00071">
    <property type="entry name" value="Ras"/>
    <property type="match status" value="1"/>
</dbReference>
<dbReference type="EC" id="3.6.5.2" evidence="2"/>
<evidence type="ECO:0000313" key="5">
    <source>
        <dbReference type="EnsemblMetazoa" id="CLYHEMP019228.1"/>
    </source>
</evidence>
<dbReference type="PRINTS" id="PR00449">
    <property type="entry name" value="RASTRNSFRMNG"/>
</dbReference>
<organism evidence="5 6">
    <name type="scientific">Clytia hemisphaerica</name>
    <dbReference type="NCBI Taxonomy" id="252671"/>
    <lineage>
        <taxon>Eukaryota</taxon>
        <taxon>Metazoa</taxon>
        <taxon>Cnidaria</taxon>
        <taxon>Hydrozoa</taxon>
        <taxon>Hydroidolina</taxon>
        <taxon>Leptothecata</taxon>
        <taxon>Obeliida</taxon>
        <taxon>Clytiidae</taxon>
        <taxon>Clytia</taxon>
    </lineage>
</organism>
<dbReference type="InterPro" id="IPR001806">
    <property type="entry name" value="Small_GTPase"/>
</dbReference>
<dbReference type="GO" id="GO:0003925">
    <property type="term" value="F:G protein activity"/>
    <property type="evidence" value="ECO:0007669"/>
    <property type="project" value="UniProtKB-EC"/>
</dbReference>
<dbReference type="SUPFAM" id="SSF52540">
    <property type="entry name" value="P-loop containing nucleoside triphosphate hydrolases"/>
    <property type="match status" value="1"/>
</dbReference>
<dbReference type="PROSITE" id="PS51421">
    <property type="entry name" value="RAS"/>
    <property type="match status" value="1"/>
</dbReference>
<comment type="catalytic activity">
    <reaction evidence="4">
        <text>GTP + H2O = GDP + phosphate + H(+)</text>
        <dbReference type="Rhea" id="RHEA:19669"/>
        <dbReference type="ChEBI" id="CHEBI:15377"/>
        <dbReference type="ChEBI" id="CHEBI:15378"/>
        <dbReference type="ChEBI" id="CHEBI:37565"/>
        <dbReference type="ChEBI" id="CHEBI:43474"/>
        <dbReference type="ChEBI" id="CHEBI:58189"/>
        <dbReference type="EC" id="3.6.5.2"/>
    </reaction>
</comment>
<dbReference type="InterPro" id="IPR051065">
    <property type="entry name" value="Ras-related_GTPase"/>
</dbReference>
<keyword evidence="3" id="KW-0378">Hydrolase</keyword>
<evidence type="ECO:0000256" key="1">
    <source>
        <dbReference type="ARBA" id="ARBA00008344"/>
    </source>
</evidence>
<dbReference type="OrthoDB" id="18798at2759"/>
<dbReference type="Proteomes" id="UP000594262">
    <property type="component" value="Unplaced"/>
</dbReference>
<dbReference type="NCBIfam" id="TIGR00231">
    <property type="entry name" value="small_GTP"/>
    <property type="match status" value="1"/>
</dbReference>
<dbReference type="InterPro" id="IPR027417">
    <property type="entry name" value="P-loop_NTPase"/>
</dbReference>
<name>A0A7M5X816_9CNID</name>